<keyword evidence="7" id="KW-0378">Hydrolase</keyword>
<proteinExistence type="inferred from homology"/>
<keyword evidence="2" id="KW-0067">ATP-binding</keyword>
<dbReference type="PROSITE" id="PS51456">
    <property type="entry name" value="MYOSIN_MOTOR"/>
    <property type="match status" value="1"/>
</dbReference>
<evidence type="ECO:0000256" key="4">
    <source>
        <dbReference type="PROSITE-ProRule" id="PRU00782"/>
    </source>
</evidence>
<dbReference type="GO" id="GO:0051286">
    <property type="term" value="C:cell tip"/>
    <property type="evidence" value="ECO:0007669"/>
    <property type="project" value="TreeGrafter"/>
</dbReference>
<dbReference type="EMBL" id="JAEFCI010011707">
    <property type="protein sequence ID" value="KAG5456464.1"/>
    <property type="molecule type" value="Genomic_DNA"/>
</dbReference>
<protein>
    <submittedName>
        <fullName evidence="7">P-loop containing nucleoside triphosphate hydrolase protein</fullName>
    </submittedName>
</protein>
<dbReference type="AlphaFoldDB" id="A0A8H7ZN98"/>
<dbReference type="InterPro" id="IPR027417">
    <property type="entry name" value="P-loop_NTPase"/>
</dbReference>
<comment type="caution">
    <text evidence="7">The sequence shown here is derived from an EMBL/GenBank/DDBJ whole genome shotgun (WGS) entry which is preliminary data.</text>
</comment>
<dbReference type="GO" id="GO:0005886">
    <property type="term" value="C:plasma membrane"/>
    <property type="evidence" value="ECO:0007669"/>
    <property type="project" value="TreeGrafter"/>
</dbReference>
<comment type="caution">
    <text evidence="4">Lacks conserved residue(s) required for the propagation of feature annotation.</text>
</comment>
<accession>A0A8H7ZN98</accession>
<feature type="non-terminal residue" evidence="7">
    <location>
        <position position="306"/>
    </location>
</feature>
<evidence type="ECO:0000259" key="6">
    <source>
        <dbReference type="PROSITE" id="PS51456"/>
    </source>
</evidence>
<dbReference type="InterPro" id="IPR001609">
    <property type="entry name" value="Myosin_head_motor_dom-like"/>
</dbReference>
<dbReference type="Gene3D" id="1.20.58.530">
    <property type="match status" value="1"/>
</dbReference>
<dbReference type="Proteomes" id="UP000673691">
    <property type="component" value="Unassembled WGS sequence"/>
</dbReference>
<evidence type="ECO:0000256" key="2">
    <source>
        <dbReference type="ARBA" id="ARBA00022840"/>
    </source>
</evidence>
<comment type="similarity">
    <text evidence="4">Belongs to the TRAFAC class myosin-kinesin ATPase superfamily. Myosin family.</text>
</comment>
<dbReference type="GO" id="GO:0006897">
    <property type="term" value="P:endocytosis"/>
    <property type="evidence" value="ECO:0007669"/>
    <property type="project" value="TreeGrafter"/>
</dbReference>
<dbReference type="Pfam" id="PF00063">
    <property type="entry name" value="Myosin_head"/>
    <property type="match status" value="1"/>
</dbReference>
<evidence type="ECO:0000313" key="7">
    <source>
        <dbReference type="EMBL" id="KAG5456464.1"/>
    </source>
</evidence>
<name>A0A8H7ZN98_9FUNG</name>
<feature type="region of interest" description="Disordered" evidence="5">
    <location>
        <begin position="56"/>
        <end position="80"/>
    </location>
</feature>
<gene>
    <name evidence="7" type="ORF">BJ554DRAFT_3794</name>
</gene>
<dbReference type="GO" id="GO:0016459">
    <property type="term" value="C:myosin complex"/>
    <property type="evidence" value="ECO:0007669"/>
    <property type="project" value="UniProtKB-KW"/>
</dbReference>
<dbReference type="PANTHER" id="PTHR13140">
    <property type="entry name" value="MYOSIN"/>
    <property type="match status" value="1"/>
</dbReference>
<dbReference type="SMART" id="SM00242">
    <property type="entry name" value="MYSc"/>
    <property type="match status" value="1"/>
</dbReference>
<dbReference type="GO" id="GO:0030479">
    <property type="term" value="C:actin cortical patch"/>
    <property type="evidence" value="ECO:0007669"/>
    <property type="project" value="TreeGrafter"/>
</dbReference>
<dbReference type="Gene3D" id="1.20.5.4820">
    <property type="match status" value="1"/>
</dbReference>
<evidence type="ECO:0000256" key="1">
    <source>
        <dbReference type="ARBA" id="ARBA00022741"/>
    </source>
</evidence>
<keyword evidence="1" id="KW-0547">Nucleotide-binding</keyword>
<dbReference type="GO" id="GO:0007015">
    <property type="term" value="P:actin filament organization"/>
    <property type="evidence" value="ECO:0007669"/>
    <property type="project" value="TreeGrafter"/>
</dbReference>
<keyword evidence="8" id="KW-1185">Reference proteome</keyword>
<dbReference type="GO" id="GO:0005524">
    <property type="term" value="F:ATP binding"/>
    <property type="evidence" value="ECO:0007669"/>
    <property type="project" value="UniProtKB-KW"/>
</dbReference>
<evidence type="ECO:0000256" key="3">
    <source>
        <dbReference type="ARBA" id="ARBA00023203"/>
    </source>
</evidence>
<evidence type="ECO:0000256" key="5">
    <source>
        <dbReference type="SAM" id="MobiDB-lite"/>
    </source>
</evidence>
<dbReference type="GO" id="GO:0000146">
    <property type="term" value="F:microfilament motor activity"/>
    <property type="evidence" value="ECO:0007669"/>
    <property type="project" value="TreeGrafter"/>
</dbReference>
<dbReference type="OrthoDB" id="6108017at2759"/>
<dbReference type="GO" id="GO:0051015">
    <property type="term" value="F:actin filament binding"/>
    <property type="evidence" value="ECO:0007669"/>
    <property type="project" value="TreeGrafter"/>
</dbReference>
<keyword evidence="4" id="KW-0518">Myosin</keyword>
<reference evidence="7 8" key="1">
    <citation type="journal article" name="Sci. Rep.">
        <title>Genome-scale phylogenetic analyses confirm Olpidium as the closest living zoosporic fungus to the non-flagellated, terrestrial fungi.</title>
        <authorList>
            <person name="Chang Y."/>
            <person name="Rochon D."/>
            <person name="Sekimoto S."/>
            <person name="Wang Y."/>
            <person name="Chovatia M."/>
            <person name="Sandor L."/>
            <person name="Salamov A."/>
            <person name="Grigoriev I.V."/>
            <person name="Stajich J.E."/>
            <person name="Spatafora J.W."/>
        </authorList>
    </citation>
    <scope>NUCLEOTIDE SEQUENCE [LARGE SCALE GENOMIC DNA]</scope>
    <source>
        <strain evidence="7">S191</strain>
    </source>
</reference>
<sequence>MCEQNPHFEKRGPERFLVKHYAGDVQYNVSGMTDKNKDQLVRELLDLVSSSPNSFVRTLFPEGPSGESESKKRPPTAGDRIRNSAGELVAKLMQAQPSYIRCIKPNESKSPQDFDASRVLHQVKYLGLCENVRYTWKGDARSASEVIFKDLGIAGEEWQMGVTKAFIRHPETVRLFALESLRDRYWHNMAIRIQRAWRNFLSYRNECAIRIQRCYRSNRDQMKYVQIRDHGHAVLGGRKERRRFSLVSMRRFMGDYLDIGRASPGSESQLIKTAISYTKQNKKSETIKFVRSDSAADAYKKHTVTV</sequence>
<keyword evidence="3 4" id="KW-0009">Actin-binding</keyword>
<feature type="domain" description="Myosin motor" evidence="6">
    <location>
        <begin position="1"/>
        <end position="133"/>
    </location>
</feature>
<keyword evidence="4" id="KW-0505">Motor protein</keyword>
<organism evidence="7 8">
    <name type="scientific">Olpidium bornovanus</name>
    <dbReference type="NCBI Taxonomy" id="278681"/>
    <lineage>
        <taxon>Eukaryota</taxon>
        <taxon>Fungi</taxon>
        <taxon>Fungi incertae sedis</taxon>
        <taxon>Olpidiomycota</taxon>
        <taxon>Olpidiomycotina</taxon>
        <taxon>Olpidiomycetes</taxon>
        <taxon>Olpidiales</taxon>
        <taxon>Olpidiaceae</taxon>
        <taxon>Olpidium</taxon>
    </lineage>
</organism>
<dbReference type="SUPFAM" id="SSF52540">
    <property type="entry name" value="P-loop containing nucleoside triphosphate hydrolases"/>
    <property type="match status" value="1"/>
</dbReference>
<dbReference type="PANTHER" id="PTHR13140:SF837">
    <property type="entry name" value="MYOSIN-3-RELATED"/>
    <property type="match status" value="1"/>
</dbReference>
<dbReference type="GO" id="GO:0016787">
    <property type="term" value="F:hydrolase activity"/>
    <property type="evidence" value="ECO:0007669"/>
    <property type="project" value="UniProtKB-KW"/>
</dbReference>
<feature type="region of interest" description="Actin-binding" evidence="4">
    <location>
        <begin position="85"/>
        <end position="107"/>
    </location>
</feature>
<evidence type="ECO:0000313" key="8">
    <source>
        <dbReference type="Proteomes" id="UP000673691"/>
    </source>
</evidence>
<dbReference type="GO" id="GO:0051666">
    <property type="term" value="P:actin cortical patch localization"/>
    <property type="evidence" value="ECO:0007669"/>
    <property type="project" value="TreeGrafter"/>
</dbReference>